<evidence type="ECO:0000256" key="8">
    <source>
        <dbReference type="ARBA" id="ARBA00023136"/>
    </source>
</evidence>
<feature type="transmembrane region" description="Helical" evidence="12">
    <location>
        <begin position="275"/>
        <end position="293"/>
    </location>
</feature>
<keyword evidence="9 11" id="KW-0675">Receptor</keyword>
<dbReference type="GO" id="GO:0005886">
    <property type="term" value="C:plasma membrane"/>
    <property type="evidence" value="ECO:0007669"/>
    <property type="project" value="UniProtKB-SubCell"/>
</dbReference>
<dbReference type="PANTHER" id="PTHR26452">
    <property type="entry name" value="OLFACTORY RECEPTOR"/>
    <property type="match status" value="1"/>
</dbReference>
<dbReference type="InterPro" id="IPR050516">
    <property type="entry name" value="Olfactory_GPCR"/>
</dbReference>
<evidence type="ECO:0000256" key="1">
    <source>
        <dbReference type="ARBA" id="ARBA00004651"/>
    </source>
</evidence>
<dbReference type="Pfam" id="PF13853">
    <property type="entry name" value="7tm_4"/>
    <property type="match status" value="1"/>
</dbReference>
<keyword evidence="8 12" id="KW-0472">Membrane</keyword>
<keyword evidence="2 12" id="KW-1003">Cell membrane</keyword>
<keyword evidence="4 11" id="KW-0812">Transmembrane</keyword>
<dbReference type="InterPro" id="IPR000276">
    <property type="entry name" value="GPCR_Rhodpsn"/>
</dbReference>
<feature type="transmembrane region" description="Helical" evidence="12">
    <location>
        <begin position="25"/>
        <end position="48"/>
    </location>
</feature>
<evidence type="ECO:0000256" key="2">
    <source>
        <dbReference type="ARBA" id="ARBA00022475"/>
    </source>
</evidence>
<feature type="transmembrane region" description="Helical" evidence="12">
    <location>
        <begin position="60"/>
        <end position="78"/>
    </location>
</feature>
<keyword evidence="3 12" id="KW-0716">Sensory transduction</keyword>
<evidence type="ECO:0000256" key="6">
    <source>
        <dbReference type="ARBA" id="ARBA00022989"/>
    </source>
</evidence>
<feature type="transmembrane region" description="Helical" evidence="12">
    <location>
        <begin position="140"/>
        <end position="163"/>
    </location>
</feature>
<dbReference type="OrthoDB" id="9444602at2759"/>
<dbReference type="EMBL" id="KB563010">
    <property type="protein sequence ID" value="EMP28519.1"/>
    <property type="molecule type" value="Genomic_DNA"/>
</dbReference>
<evidence type="ECO:0000256" key="5">
    <source>
        <dbReference type="ARBA" id="ARBA00022725"/>
    </source>
</evidence>
<keyword evidence="5 12" id="KW-0552">Olfaction</keyword>
<feature type="transmembrane region" description="Helical" evidence="12">
    <location>
        <begin position="237"/>
        <end position="255"/>
    </location>
</feature>
<dbReference type="Gene3D" id="1.20.1070.10">
    <property type="entry name" value="Rhodopsin 7-helix transmembrane proteins"/>
    <property type="match status" value="1"/>
</dbReference>
<dbReference type="SUPFAM" id="SSF81321">
    <property type="entry name" value="Family A G protein-coupled receptor-like"/>
    <property type="match status" value="1"/>
</dbReference>
<reference evidence="15" key="1">
    <citation type="journal article" date="2013" name="Nat. Genet.">
        <title>The draft genomes of soft-shell turtle and green sea turtle yield insights into the development and evolution of the turtle-specific body plan.</title>
        <authorList>
            <person name="Wang Z."/>
            <person name="Pascual-Anaya J."/>
            <person name="Zadissa A."/>
            <person name="Li W."/>
            <person name="Niimura Y."/>
            <person name="Huang Z."/>
            <person name="Li C."/>
            <person name="White S."/>
            <person name="Xiong Z."/>
            <person name="Fang D."/>
            <person name="Wang B."/>
            <person name="Ming Y."/>
            <person name="Chen Y."/>
            <person name="Zheng Y."/>
            <person name="Kuraku S."/>
            <person name="Pignatelli M."/>
            <person name="Herrero J."/>
            <person name="Beal K."/>
            <person name="Nozawa M."/>
            <person name="Li Q."/>
            <person name="Wang J."/>
            <person name="Zhang H."/>
            <person name="Yu L."/>
            <person name="Shigenobu S."/>
            <person name="Wang J."/>
            <person name="Liu J."/>
            <person name="Flicek P."/>
            <person name="Searle S."/>
            <person name="Wang J."/>
            <person name="Kuratani S."/>
            <person name="Yin Y."/>
            <person name="Aken B."/>
            <person name="Zhang G."/>
            <person name="Irie N."/>
        </authorList>
    </citation>
    <scope>NUCLEOTIDE SEQUENCE [LARGE SCALE GENOMIC DNA]</scope>
</reference>
<keyword evidence="6 12" id="KW-1133">Transmembrane helix</keyword>
<evidence type="ECO:0000256" key="9">
    <source>
        <dbReference type="ARBA" id="ARBA00023170"/>
    </source>
</evidence>
<keyword evidence="10 11" id="KW-0807">Transducer</keyword>
<evidence type="ECO:0000313" key="15">
    <source>
        <dbReference type="Proteomes" id="UP000031443"/>
    </source>
</evidence>
<dbReference type="PROSITE" id="PS00237">
    <property type="entry name" value="G_PROTEIN_RECEP_F1_1"/>
    <property type="match status" value="1"/>
</dbReference>
<evidence type="ECO:0000256" key="12">
    <source>
        <dbReference type="RuleBase" id="RU363047"/>
    </source>
</evidence>
<dbReference type="InterPro" id="IPR017452">
    <property type="entry name" value="GPCR_Rhodpsn_7TM"/>
</dbReference>
<dbReference type="CDD" id="cd13954">
    <property type="entry name" value="7tmA_OR"/>
    <property type="match status" value="1"/>
</dbReference>
<keyword evidence="7 11" id="KW-0297">G-protein coupled receptor</keyword>
<evidence type="ECO:0000256" key="10">
    <source>
        <dbReference type="ARBA" id="ARBA00023224"/>
    </source>
</evidence>
<evidence type="ECO:0000259" key="13">
    <source>
        <dbReference type="PROSITE" id="PS50262"/>
    </source>
</evidence>
<feature type="transmembrane region" description="Helical" evidence="12">
    <location>
        <begin position="98"/>
        <end position="120"/>
    </location>
</feature>
<evidence type="ECO:0000256" key="11">
    <source>
        <dbReference type="RuleBase" id="RU000688"/>
    </source>
</evidence>
<dbReference type="GO" id="GO:0004984">
    <property type="term" value="F:olfactory receptor activity"/>
    <property type="evidence" value="ECO:0007669"/>
    <property type="project" value="InterPro"/>
</dbReference>
<accession>M7AUW4</accession>
<dbReference type="PRINTS" id="PR00237">
    <property type="entry name" value="GPCRRHODOPSN"/>
</dbReference>
<comment type="subcellular location">
    <subcellularLocation>
        <location evidence="1 12">Cell membrane</location>
        <topology evidence="1 12">Multi-pass membrane protein</topology>
    </subcellularLocation>
</comment>
<feature type="transmembrane region" description="Helical" evidence="12">
    <location>
        <begin position="202"/>
        <end position="225"/>
    </location>
</feature>
<dbReference type="InterPro" id="IPR000725">
    <property type="entry name" value="Olfact_rcpt"/>
</dbReference>
<dbReference type="PROSITE" id="PS50262">
    <property type="entry name" value="G_PROTEIN_RECEP_F1_2"/>
    <property type="match status" value="1"/>
</dbReference>
<dbReference type="AlphaFoldDB" id="M7AUW4"/>
<evidence type="ECO:0000256" key="7">
    <source>
        <dbReference type="ARBA" id="ARBA00023040"/>
    </source>
</evidence>
<evidence type="ECO:0000256" key="3">
    <source>
        <dbReference type="ARBA" id="ARBA00022606"/>
    </source>
</evidence>
<sequence>MEGANQTEVTEFILMGFSAFPELQWILFVMFLIIYLLTIATNTSIIAIVRSCPSLHCPMYVLLSNLSFLEIWYTSVTVPKMLAGLLLGNRSISVHGCITQMFFFFSMGSTEFFLLAVMAYDRYLAICHPLRYSTIMCNILCLKLSVVAWVSGFLASSILTVAVSRLSFCGPNEIDHFFCDFVPLAKLSCSDTHLSKLMCFTLTWAIARSSFLLTAGSYSCVIWTAWRMPSESGLQKALTTCGAHIAVTGIFYGSALSMYARPPVMESSDMDKVVSFFYCVLTPLLTPIIYTLLNNMVKEALRKPMTTLGLFRV</sequence>
<evidence type="ECO:0000256" key="4">
    <source>
        <dbReference type="ARBA" id="ARBA00022692"/>
    </source>
</evidence>
<dbReference type="KEGG" id="cmy:102941206"/>
<comment type="similarity">
    <text evidence="11">Belongs to the G-protein coupled receptor 1 family.</text>
</comment>
<evidence type="ECO:0000313" key="14">
    <source>
        <dbReference type="EMBL" id="EMP28519.1"/>
    </source>
</evidence>
<feature type="domain" description="G-protein coupled receptors family 1 profile" evidence="13">
    <location>
        <begin position="41"/>
        <end position="290"/>
    </location>
</feature>
<dbReference type="eggNOG" id="ENOG502RTWT">
    <property type="taxonomic scope" value="Eukaryota"/>
</dbReference>
<protein>
    <recommendedName>
        <fullName evidence="12">Olfactory receptor</fullName>
    </recommendedName>
</protein>
<name>M7AUW4_CHEMY</name>
<dbReference type="GO" id="GO:0004930">
    <property type="term" value="F:G protein-coupled receptor activity"/>
    <property type="evidence" value="ECO:0007669"/>
    <property type="project" value="UniProtKB-KW"/>
</dbReference>
<dbReference type="FunFam" id="1.20.1070.10:FF:000001">
    <property type="entry name" value="Olfactory receptor"/>
    <property type="match status" value="1"/>
</dbReference>
<dbReference type="PRINTS" id="PR00245">
    <property type="entry name" value="OLFACTORYR"/>
</dbReference>
<dbReference type="Proteomes" id="UP000031443">
    <property type="component" value="Unassembled WGS sequence"/>
</dbReference>
<organism evidence="14 15">
    <name type="scientific">Chelonia mydas</name>
    <name type="common">Green sea-turtle</name>
    <name type="synonym">Chelonia agassizi</name>
    <dbReference type="NCBI Taxonomy" id="8469"/>
    <lineage>
        <taxon>Eukaryota</taxon>
        <taxon>Metazoa</taxon>
        <taxon>Chordata</taxon>
        <taxon>Craniata</taxon>
        <taxon>Vertebrata</taxon>
        <taxon>Euteleostomi</taxon>
        <taxon>Archelosauria</taxon>
        <taxon>Testudinata</taxon>
        <taxon>Testudines</taxon>
        <taxon>Cryptodira</taxon>
        <taxon>Durocryptodira</taxon>
        <taxon>Americhelydia</taxon>
        <taxon>Chelonioidea</taxon>
        <taxon>Cheloniidae</taxon>
        <taxon>Chelonia</taxon>
    </lineage>
</organism>
<keyword evidence="15" id="KW-1185">Reference proteome</keyword>
<gene>
    <name evidence="14" type="ORF">UY3_14391</name>
</gene>
<proteinExistence type="inferred from homology"/>